<dbReference type="Ensembl" id="ENSCSAVT00000016679.1">
    <property type="protein sequence ID" value="ENSCSAVP00000016498.1"/>
    <property type="gene ID" value="ENSCSAVG00000009706.1"/>
</dbReference>
<reference evidence="6" key="3">
    <citation type="submission" date="2025-09" db="UniProtKB">
        <authorList>
            <consortium name="Ensembl"/>
        </authorList>
    </citation>
    <scope>IDENTIFICATION</scope>
</reference>
<name>H2ZFY2_CIOSA</name>
<dbReference type="AlphaFoldDB" id="H2ZFY2"/>
<dbReference type="InterPro" id="IPR026673">
    <property type="entry name" value="SPEC3/Stum"/>
</dbReference>
<comment type="subcellular location">
    <subcellularLocation>
        <location evidence="1">Membrane</location>
        <topology evidence="1">Multi-pass membrane protein</topology>
    </subcellularLocation>
</comment>
<evidence type="ECO:0000256" key="3">
    <source>
        <dbReference type="ARBA" id="ARBA00022989"/>
    </source>
</evidence>
<dbReference type="GO" id="GO:0016020">
    <property type="term" value="C:membrane"/>
    <property type="evidence" value="ECO:0007669"/>
    <property type="project" value="UniProtKB-SubCell"/>
</dbReference>
<keyword evidence="5" id="KW-0732">Signal</keyword>
<dbReference type="PANTHER" id="PTHR21676:SF6">
    <property type="entry name" value="PROTEIN STUM"/>
    <property type="match status" value="1"/>
</dbReference>
<keyword evidence="7" id="KW-1185">Reference proteome</keyword>
<dbReference type="Proteomes" id="UP000007875">
    <property type="component" value="Unassembled WGS sequence"/>
</dbReference>
<organism evidence="6 7">
    <name type="scientific">Ciona savignyi</name>
    <name type="common">Pacific transparent sea squirt</name>
    <dbReference type="NCBI Taxonomy" id="51511"/>
    <lineage>
        <taxon>Eukaryota</taxon>
        <taxon>Metazoa</taxon>
        <taxon>Chordata</taxon>
        <taxon>Tunicata</taxon>
        <taxon>Ascidiacea</taxon>
        <taxon>Phlebobranchia</taxon>
        <taxon>Cionidae</taxon>
        <taxon>Ciona</taxon>
    </lineage>
</organism>
<proteinExistence type="predicted"/>
<feature type="chain" id="PRO_5003578487" evidence="5">
    <location>
        <begin position="22"/>
        <end position="111"/>
    </location>
</feature>
<evidence type="ECO:0000256" key="1">
    <source>
        <dbReference type="ARBA" id="ARBA00004141"/>
    </source>
</evidence>
<sequence length="111" mass="12487">MPMWCAITCLVINCLLPGIGTIIASFSILCCAQSSQKNIGGFKTFCLNFWDWLVATYHCFIRAIWMGVGYRLGRGLHPSIITPKERDSCNNVIEFIYPNLPAHKCGDSKRK</sequence>
<dbReference type="InParanoid" id="H2ZFY2"/>
<protein>
    <submittedName>
        <fullName evidence="6">Uncharacterized protein</fullName>
    </submittedName>
</protein>
<evidence type="ECO:0000256" key="5">
    <source>
        <dbReference type="SAM" id="SignalP"/>
    </source>
</evidence>
<dbReference type="HOGENOM" id="CLU_2157480_0_0_1"/>
<evidence type="ECO:0000313" key="7">
    <source>
        <dbReference type="Proteomes" id="UP000007875"/>
    </source>
</evidence>
<keyword evidence="2" id="KW-0812">Transmembrane</keyword>
<evidence type="ECO:0000256" key="2">
    <source>
        <dbReference type="ARBA" id="ARBA00022692"/>
    </source>
</evidence>
<dbReference type="Pfam" id="PF15795">
    <property type="entry name" value="Spec3"/>
    <property type="match status" value="1"/>
</dbReference>
<keyword evidence="3" id="KW-1133">Transmembrane helix</keyword>
<keyword evidence="4" id="KW-0472">Membrane</keyword>
<feature type="signal peptide" evidence="5">
    <location>
        <begin position="1"/>
        <end position="21"/>
    </location>
</feature>
<reference evidence="6" key="2">
    <citation type="submission" date="2025-08" db="UniProtKB">
        <authorList>
            <consortium name="Ensembl"/>
        </authorList>
    </citation>
    <scope>IDENTIFICATION</scope>
</reference>
<accession>H2ZFY2</accession>
<evidence type="ECO:0000313" key="6">
    <source>
        <dbReference type="Ensembl" id="ENSCSAVP00000016498.1"/>
    </source>
</evidence>
<evidence type="ECO:0000256" key="4">
    <source>
        <dbReference type="ARBA" id="ARBA00023136"/>
    </source>
</evidence>
<dbReference type="PANTHER" id="PTHR21676">
    <property type="entry name" value="PROTEIN STUM"/>
    <property type="match status" value="1"/>
</dbReference>
<reference evidence="7" key="1">
    <citation type="submission" date="2003-08" db="EMBL/GenBank/DDBJ databases">
        <authorList>
            <person name="Birren B."/>
            <person name="Nusbaum C."/>
            <person name="Abebe A."/>
            <person name="Abouelleil A."/>
            <person name="Adekoya E."/>
            <person name="Ait-zahra M."/>
            <person name="Allen N."/>
            <person name="Allen T."/>
            <person name="An P."/>
            <person name="Anderson M."/>
            <person name="Anderson S."/>
            <person name="Arachchi H."/>
            <person name="Armbruster J."/>
            <person name="Bachantsang P."/>
            <person name="Baldwin J."/>
            <person name="Barry A."/>
            <person name="Bayul T."/>
            <person name="Blitshsteyn B."/>
            <person name="Bloom T."/>
            <person name="Blye J."/>
            <person name="Boguslavskiy L."/>
            <person name="Borowsky M."/>
            <person name="Boukhgalter B."/>
            <person name="Brunache A."/>
            <person name="Butler J."/>
            <person name="Calixte N."/>
            <person name="Calvo S."/>
            <person name="Camarata J."/>
            <person name="Campo K."/>
            <person name="Chang J."/>
            <person name="Cheshatsang Y."/>
            <person name="Citroen M."/>
            <person name="Collymore A."/>
            <person name="Considine T."/>
            <person name="Cook A."/>
            <person name="Cooke P."/>
            <person name="Corum B."/>
            <person name="Cuomo C."/>
            <person name="David R."/>
            <person name="Dawoe T."/>
            <person name="Degray S."/>
            <person name="Dodge S."/>
            <person name="Dooley K."/>
            <person name="Dorje P."/>
            <person name="Dorjee K."/>
            <person name="Dorris L."/>
            <person name="Duffey N."/>
            <person name="Dupes A."/>
            <person name="Elkins T."/>
            <person name="Engels R."/>
            <person name="Erickson J."/>
            <person name="Farina A."/>
            <person name="Faro S."/>
            <person name="Ferreira P."/>
            <person name="Fischer H."/>
            <person name="Fitzgerald M."/>
            <person name="Foley K."/>
            <person name="Gage D."/>
            <person name="Galagan J."/>
            <person name="Gearin G."/>
            <person name="Gnerre S."/>
            <person name="Gnirke A."/>
            <person name="Goyette A."/>
            <person name="Graham J."/>
            <person name="Grandbois E."/>
            <person name="Gyaltsen K."/>
            <person name="Hafez N."/>
            <person name="Hagopian D."/>
            <person name="Hagos B."/>
            <person name="Hall J."/>
            <person name="Hatcher B."/>
            <person name="Heller A."/>
            <person name="Higgins H."/>
            <person name="Honan T."/>
            <person name="Horn A."/>
            <person name="Houde N."/>
            <person name="Hughes L."/>
            <person name="Hulme W."/>
            <person name="Husby E."/>
            <person name="Iliev I."/>
            <person name="Jaffe D."/>
            <person name="Jones C."/>
            <person name="Kamal M."/>
            <person name="Kamat A."/>
            <person name="Kamvysselis M."/>
            <person name="Karlsson E."/>
            <person name="Kells C."/>
            <person name="Kieu A."/>
            <person name="Kisner P."/>
            <person name="Kodira C."/>
            <person name="Kulbokas E."/>
            <person name="Labutti K."/>
            <person name="Lama D."/>
            <person name="Landers T."/>
            <person name="Leger J."/>
            <person name="Levine S."/>
            <person name="Lewis D."/>
            <person name="Lewis T."/>
            <person name="Lindblad-toh K."/>
            <person name="Liu X."/>
            <person name="Lokyitsang T."/>
            <person name="Lokyitsang Y."/>
            <person name="Lucien O."/>
            <person name="Lui A."/>
            <person name="Ma L.J."/>
            <person name="Mabbitt R."/>
            <person name="Macdonald J."/>
            <person name="Maclean C."/>
            <person name="Major J."/>
            <person name="Manning J."/>
            <person name="Marabella R."/>
            <person name="Maru K."/>
            <person name="Matthews C."/>
            <person name="Mauceli E."/>
            <person name="Mccarthy M."/>
            <person name="Mcdonough S."/>
            <person name="Mcghee T."/>
            <person name="Meldrim J."/>
            <person name="Meneus L."/>
            <person name="Mesirov J."/>
            <person name="Mihalev A."/>
            <person name="Mihova T."/>
            <person name="Mikkelsen T."/>
            <person name="Mlenga V."/>
            <person name="Moru K."/>
            <person name="Mozes J."/>
            <person name="Mulrain L."/>
            <person name="Munson G."/>
            <person name="Naylor J."/>
            <person name="Newes C."/>
            <person name="Nguyen C."/>
            <person name="Nguyen N."/>
            <person name="Nguyen T."/>
            <person name="Nicol R."/>
            <person name="Nielsen C."/>
            <person name="Nizzari M."/>
            <person name="Norbu C."/>
            <person name="Norbu N."/>
            <person name="O'donnell P."/>
            <person name="Okoawo O."/>
            <person name="O'leary S."/>
            <person name="Omotosho B."/>
            <person name="O'neill K."/>
            <person name="Osman S."/>
            <person name="Parker S."/>
            <person name="Perrin D."/>
            <person name="Phunkhang P."/>
            <person name="Piqani B."/>
            <person name="Purcell S."/>
            <person name="Rachupka T."/>
            <person name="Ramasamy U."/>
            <person name="Rameau R."/>
            <person name="Ray V."/>
            <person name="Raymond C."/>
            <person name="Retta R."/>
            <person name="Richardson S."/>
            <person name="Rise C."/>
            <person name="Rodriguez J."/>
            <person name="Rogers J."/>
            <person name="Rogov P."/>
            <person name="Rutman M."/>
            <person name="Schupbach R."/>
            <person name="Seaman C."/>
            <person name="Settipalli S."/>
            <person name="Sharpe T."/>
            <person name="Sheridan J."/>
            <person name="Sherpa N."/>
            <person name="Shi J."/>
            <person name="Smirnov S."/>
            <person name="Smith C."/>
            <person name="Sougnez C."/>
            <person name="Spencer B."/>
            <person name="Stalker J."/>
            <person name="Stange-thomann N."/>
            <person name="Stavropoulos S."/>
            <person name="Stetson K."/>
            <person name="Stone C."/>
            <person name="Stone S."/>
            <person name="Stubbs M."/>
            <person name="Talamas J."/>
            <person name="Tchuinga P."/>
            <person name="Tenzing P."/>
            <person name="Tesfaye S."/>
            <person name="Theodore J."/>
            <person name="Thoulutsang Y."/>
            <person name="Topham K."/>
            <person name="Towey S."/>
            <person name="Tsamla T."/>
            <person name="Tsomo N."/>
            <person name="Vallee D."/>
            <person name="Vassiliev H."/>
            <person name="Venkataraman V."/>
            <person name="Vinson J."/>
            <person name="Vo A."/>
            <person name="Wade C."/>
            <person name="Wang S."/>
            <person name="Wangchuk T."/>
            <person name="Wangdi T."/>
            <person name="Whittaker C."/>
            <person name="Wilkinson J."/>
            <person name="Wu Y."/>
            <person name="Wyman D."/>
            <person name="Yadav S."/>
            <person name="Yang S."/>
            <person name="Yang X."/>
            <person name="Yeager S."/>
            <person name="Yee E."/>
            <person name="Young G."/>
            <person name="Zainoun J."/>
            <person name="Zembeck L."/>
            <person name="Zimmer A."/>
            <person name="Zody M."/>
            <person name="Lander E."/>
        </authorList>
    </citation>
    <scope>NUCLEOTIDE SEQUENCE [LARGE SCALE GENOMIC DNA]</scope>
</reference>